<keyword evidence="1" id="KW-0812">Transmembrane</keyword>
<evidence type="ECO:0000256" key="1">
    <source>
        <dbReference type="SAM" id="Phobius"/>
    </source>
</evidence>
<organism evidence="2 3">
    <name type="scientific">Zizania palustris</name>
    <name type="common">Northern wild rice</name>
    <dbReference type="NCBI Taxonomy" id="103762"/>
    <lineage>
        <taxon>Eukaryota</taxon>
        <taxon>Viridiplantae</taxon>
        <taxon>Streptophyta</taxon>
        <taxon>Embryophyta</taxon>
        <taxon>Tracheophyta</taxon>
        <taxon>Spermatophyta</taxon>
        <taxon>Magnoliopsida</taxon>
        <taxon>Liliopsida</taxon>
        <taxon>Poales</taxon>
        <taxon>Poaceae</taxon>
        <taxon>BOP clade</taxon>
        <taxon>Oryzoideae</taxon>
        <taxon>Oryzeae</taxon>
        <taxon>Zizaniinae</taxon>
        <taxon>Zizania</taxon>
    </lineage>
</organism>
<accession>A0A8J5RT13</accession>
<dbReference type="AlphaFoldDB" id="A0A8J5RT13"/>
<reference evidence="2" key="1">
    <citation type="journal article" date="2021" name="bioRxiv">
        <title>Whole Genome Assembly and Annotation of Northern Wild Rice, Zizania palustris L., Supports a Whole Genome Duplication in the Zizania Genus.</title>
        <authorList>
            <person name="Haas M."/>
            <person name="Kono T."/>
            <person name="Macchietto M."/>
            <person name="Millas R."/>
            <person name="McGilp L."/>
            <person name="Shao M."/>
            <person name="Duquette J."/>
            <person name="Hirsch C.N."/>
            <person name="Kimball J."/>
        </authorList>
    </citation>
    <scope>NUCLEOTIDE SEQUENCE</scope>
    <source>
        <tissue evidence="2">Fresh leaf tissue</tissue>
    </source>
</reference>
<reference evidence="2" key="2">
    <citation type="submission" date="2021-02" db="EMBL/GenBank/DDBJ databases">
        <authorList>
            <person name="Kimball J.A."/>
            <person name="Haas M.W."/>
            <person name="Macchietto M."/>
            <person name="Kono T."/>
            <person name="Duquette J."/>
            <person name="Shao M."/>
        </authorList>
    </citation>
    <scope>NUCLEOTIDE SEQUENCE</scope>
    <source>
        <tissue evidence="2">Fresh leaf tissue</tissue>
    </source>
</reference>
<gene>
    <name evidence="2" type="ORF">GUJ93_ZPchr0009g688</name>
</gene>
<sequence>MGATTVTDSDMPTMSYGFFCTYRPGLPDLLLPEDYLQQVGQCSESKNDTLCKGDPALSDGKNMHSQISEIGQGKVVLQATILTAIAVFSLTIFTFWAAHRGHDFSFMYPFLFTSLLVLMAYLVIKASVLHIPFHFF</sequence>
<proteinExistence type="predicted"/>
<feature type="transmembrane region" description="Helical" evidence="1">
    <location>
        <begin position="104"/>
        <end position="124"/>
    </location>
</feature>
<feature type="transmembrane region" description="Helical" evidence="1">
    <location>
        <begin position="75"/>
        <end position="98"/>
    </location>
</feature>
<keyword evidence="1" id="KW-1133">Transmembrane helix</keyword>
<protein>
    <submittedName>
        <fullName evidence="2">Uncharacterized protein</fullName>
    </submittedName>
</protein>
<comment type="caution">
    <text evidence="2">The sequence shown here is derived from an EMBL/GenBank/DDBJ whole genome shotgun (WGS) entry which is preliminary data.</text>
</comment>
<dbReference type="EMBL" id="JAAALK010000289">
    <property type="protein sequence ID" value="KAG8051203.1"/>
    <property type="molecule type" value="Genomic_DNA"/>
</dbReference>
<dbReference type="OrthoDB" id="7933078at2759"/>
<dbReference type="Proteomes" id="UP000729402">
    <property type="component" value="Unassembled WGS sequence"/>
</dbReference>
<keyword evidence="3" id="KW-1185">Reference proteome</keyword>
<name>A0A8J5RT13_ZIZPA</name>
<evidence type="ECO:0000313" key="3">
    <source>
        <dbReference type="Proteomes" id="UP000729402"/>
    </source>
</evidence>
<keyword evidence="1" id="KW-0472">Membrane</keyword>
<evidence type="ECO:0000313" key="2">
    <source>
        <dbReference type="EMBL" id="KAG8051203.1"/>
    </source>
</evidence>